<organism evidence="3 4">
    <name type="scientific">Alsobacter ponti</name>
    <dbReference type="NCBI Taxonomy" id="2962936"/>
    <lineage>
        <taxon>Bacteria</taxon>
        <taxon>Pseudomonadati</taxon>
        <taxon>Pseudomonadota</taxon>
        <taxon>Alphaproteobacteria</taxon>
        <taxon>Hyphomicrobiales</taxon>
        <taxon>Alsobacteraceae</taxon>
        <taxon>Alsobacter</taxon>
    </lineage>
</organism>
<sequence length="439" mass="46558">MAEYYPLISRAVANLGDSTPDQRKALYARATHALVAQLRSSEPPIPEAEIEQEQLSLEDAIRRVETEIAGGVGRDLLERDEAPPQAAAPPEPQTSLRAWQETRAAAPEQAPAPEPADAGAAYRDEFTYQPERFDEPPAPPTGERLRPPAPRVEAQDRRWVRAAVIAGAVAVVVGLTAAAAIMLKRPASDFAPQPQAARPTETEGKAQERLGGEPPPAVTAQAPAPAGQPSPSPAPAAPAPSAPAAGQPPAAPAQGPAIPAAQRAVLVEQPPEGTQELKPVGGRAIWRLDNVVGGPGEPLDAGIRADIDIPEAGLKVAVLIRKNRDGALPASHTVEMTFMPPSGLPNGPVKDVAVPEMRQDEGVRGTPLGGIAVPVKENLFLIGLSNLPQDVQRNLELIRNRNWWVIAFRYANGRRAILLFEKGQAGDRTIADALQAWQQ</sequence>
<feature type="compositionally biased region" description="Basic and acidic residues" evidence="1">
    <location>
        <begin position="200"/>
        <end position="211"/>
    </location>
</feature>
<dbReference type="EMBL" id="JANCLU010000030">
    <property type="protein sequence ID" value="MCP8940921.1"/>
    <property type="molecule type" value="Genomic_DNA"/>
</dbReference>
<feature type="transmembrane region" description="Helical" evidence="2">
    <location>
        <begin position="159"/>
        <end position="183"/>
    </location>
</feature>
<evidence type="ECO:0000313" key="4">
    <source>
        <dbReference type="Proteomes" id="UP001205890"/>
    </source>
</evidence>
<feature type="compositionally biased region" description="Pro residues" evidence="1">
    <location>
        <begin position="226"/>
        <end position="241"/>
    </location>
</feature>
<comment type="caution">
    <text evidence="3">The sequence shown here is derived from an EMBL/GenBank/DDBJ whole genome shotgun (WGS) entry which is preliminary data.</text>
</comment>
<accession>A0ABT1LHD8</accession>
<evidence type="ECO:0000313" key="3">
    <source>
        <dbReference type="EMBL" id="MCP8940921.1"/>
    </source>
</evidence>
<proteinExistence type="predicted"/>
<evidence type="ECO:0000256" key="1">
    <source>
        <dbReference type="SAM" id="MobiDB-lite"/>
    </source>
</evidence>
<feature type="compositionally biased region" description="Low complexity" evidence="1">
    <location>
        <begin position="242"/>
        <end position="257"/>
    </location>
</feature>
<keyword evidence="2" id="KW-0472">Membrane</keyword>
<feature type="region of interest" description="Disordered" evidence="1">
    <location>
        <begin position="130"/>
        <end position="153"/>
    </location>
</feature>
<feature type="region of interest" description="Disordered" evidence="1">
    <location>
        <begin position="69"/>
        <end position="94"/>
    </location>
</feature>
<keyword evidence="3" id="KW-0808">Transferase</keyword>
<evidence type="ECO:0000256" key="2">
    <source>
        <dbReference type="SAM" id="Phobius"/>
    </source>
</evidence>
<keyword evidence="2" id="KW-0812">Transmembrane</keyword>
<protein>
    <submittedName>
        <fullName evidence="3">Histidine kinase</fullName>
    </submittedName>
</protein>
<dbReference type="Proteomes" id="UP001205890">
    <property type="component" value="Unassembled WGS sequence"/>
</dbReference>
<gene>
    <name evidence="3" type="ORF">NK718_20540</name>
</gene>
<feature type="region of interest" description="Disordered" evidence="1">
    <location>
        <begin position="189"/>
        <end position="257"/>
    </location>
</feature>
<name>A0ABT1LHD8_9HYPH</name>
<keyword evidence="2" id="KW-1133">Transmembrane helix</keyword>
<dbReference type="GO" id="GO:0016301">
    <property type="term" value="F:kinase activity"/>
    <property type="evidence" value="ECO:0007669"/>
    <property type="project" value="UniProtKB-KW"/>
</dbReference>
<keyword evidence="4" id="KW-1185">Reference proteome</keyword>
<keyword evidence="3" id="KW-0418">Kinase</keyword>
<reference evidence="3 4" key="1">
    <citation type="submission" date="2022-07" db="EMBL/GenBank/DDBJ databases">
        <authorList>
            <person name="Li W.-J."/>
            <person name="Deng Q.-Q."/>
        </authorList>
    </citation>
    <scope>NUCLEOTIDE SEQUENCE [LARGE SCALE GENOMIC DNA]</scope>
    <source>
        <strain evidence="3 4">SYSU M60028</strain>
    </source>
</reference>
<dbReference type="RefSeq" id="WP_254746222.1">
    <property type="nucleotide sequence ID" value="NZ_JANCLU010000030.1"/>
</dbReference>